<name>A0A0D9VVV4_9ORYZ</name>
<evidence type="ECO:0000256" key="1">
    <source>
        <dbReference type="SAM" id="SignalP"/>
    </source>
</evidence>
<evidence type="ECO:0000313" key="3">
    <source>
        <dbReference type="Proteomes" id="UP000032180"/>
    </source>
</evidence>
<dbReference type="EnsemblPlants" id="LPERR03G20100.1">
    <property type="protein sequence ID" value="LPERR03G20100.1"/>
    <property type="gene ID" value="LPERR03G20100"/>
</dbReference>
<feature type="signal peptide" evidence="1">
    <location>
        <begin position="1"/>
        <end position="20"/>
    </location>
</feature>
<reference evidence="2" key="3">
    <citation type="submission" date="2015-04" db="UniProtKB">
        <authorList>
            <consortium name="EnsemblPlants"/>
        </authorList>
    </citation>
    <scope>IDENTIFICATION</scope>
</reference>
<keyword evidence="1" id="KW-0732">Signal</keyword>
<feature type="chain" id="PRO_5002348097" description="Secreted protein" evidence="1">
    <location>
        <begin position="21"/>
        <end position="96"/>
    </location>
</feature>
<dbReference type="HOGENOM" id="CLU_2362757_0_0_1"/>
<evidence type="ECO:0008006" key="4">
    <source>
        <dbReference type="Google" id="ProtNLM"/>
    </source>
</evidence>
<sequence>MCSSSLLASIFTCLASTVTSNWRGGQQRRYQQSAIHRRHRHLSIIEATPHRNYAIVIRFSQPLNAIAPDEISLGEDDVCTQPQERFSNFFSLSHQC</sequence>
<proteinExistence type="predicted"/>
<dbReference type="Proteomes" id="UP000032180">
    <property type="component" value="Chromosome 3"/>
</dbReference>
<accession>A0A0D9VVV4</accession>
<keyword evidence="3" id="KW-1185">Reference proteome</keyword>
<reference evidence="2 3" key="1">
    <citation type="submission" date="2012-08" db="EMBL/GenBank/DDBJ databases">
        <title>Oryza genome evolution.</title>
        <authorList>
            <person name="Wing R.A."/>
        </authorList>
    </citation>
    <scope>NUCLEOTIDE SEQUENCE</scope>
</reference>
<dbReference type="Gramene" id="LPERR03G20100.1">
    <property type="protein sequence ID" value="LPERR03G20100.1"/>
    <property type="gene ID" value="LPERR03G20100"/>
</dbReference>
<organism evidence="2 3">
    <name type="scientific">Leersia perrieri</name>
    <dbReference type="NCBI Taxonomy" id="77586"/>
    <lineage>
        <taxon>Eukaryota</taxon>
        <taxon>Viridiplantae</taxon>
        <taxon>Streptophyta</taxon>
        <taxon>Embryophyta</taxon>
        <taxon>Tracheophyta</taxon>
        <taxon>Spermatophyta</taxon>
        <taxon>Magnoliopsida</taxon>
        <taxon>Liliopsida</taxon>
        <taxon>Poales</taxon>
        <taxon>Poaceae</taxon>
        <taxon>BOP clade</taxon>
        <taxon>Oryzoideae</taxon>
        <taxon>Oryzeae</taxon>
        <taxon>Oryzinae</taxon>
        <taxon>Leersia</taxon>
    </lineage>
</organism>
<reference evidence="3" key="2">
    <citation type="submission" date="2013-12" db="EMBL/GenBank/DDBJ databases">
        <authorList>
            <person name="Yu Y."/>
            <person name="Lee S."/>
            <person name="de Baynast K."/>
            <person name="Wissotski M."/>
            <person name="Liu L."/>
            <person name="Talag J."/>
            <person name="Goicoechea J."/>
            <person name="Angelova A."/>
            <person name="Jetty R."/>
            <person name="Kudrna D."/>
            <person name="Golser W."/>
            <person name="Rivera L."/>
            <person name="Zhang J."/>
            <person name="Wing R."/>
        </authorList>
    </citation>
    <scope>NUCLEOTIDE SEQUENCE</scope>
</reference>
<evidence type="ECO:0000313" key="2">
    <source>
        <dbReference type="EnsemblPlants" id="LPERR03G20100.1"/>
    </source>
</evidence>
<protein>
    <recommendedName>
        <fullName evidence="4">Secreted protein</fullName>
    </recommendedName>
</protein>
<dbReference type="AlphaFoldDB" id="A0A0D9VVV4"/>